<feature type="domain" description="F-box" evidence="2">
    <location>
        <begin position="8"/>
        <end position="57"/>
    </location>
</feature>
<dbReference type="OrthoDB" id="550575at2759"/>
<sequence length="590" mass="66946">MAAFPNITDPLAALPPEIVLRILDFTPISTLGSLICVSRAWQQFIDHTHQDAIYSSPSKTVHPPKRLQSHSNARDFSFLENSTSFSKFFDNVTSWKDLCKRQTLLERNWDAPRPVTRESVLQVGNDAIWRFKVDFKRRLFISTSHAGGFNVTDMDSGRLLWRLPSVLDTTEEHAVRPYAHLEYQDGTAVFDREGDALEVWRTDEEGTERGVFKRIAVLDHDCQTRGFQLSYWTLVVVSVEGQGFVYDMKQTPPKLTTHLRIEQDAVGHLDQNEDLVVYSMGTRGYHVYDKESGNCLGHLQPSHCTDKYYVHPLPPINDPSFRESMYGLRHGQTRRIFPPASPRRNRLTPIELGKGPLPNAPVDPNHPRNGEDEWGAGMLDRDSNLFVGFSRFGRVFICSDIRKALENGPKSTASYGQILECDSDGSDFDLGGWLSVRNHRIMFGIQNRIHVVALNAENRIDFEDGKNRNRPSYSLLTGSTPQLMVPVSFMALYDDAIMTTYATIGQRQEEDGPGRIFPTKAIRILSLAPSLDNSDHTTTDSEVQVQRPRNTLMELWMMFNDEPSDGEDTWRTIDGHHLDSEWEDGEDGSG</sequence>
<name>M2V7Z5_COCH5</name>
<dbReference type="PROSITE" id="PS50181">
    <property type="entry name" value="FBOX"/>
    <property type="match status" value="1"/>
</dbReference>
<dbReference type="SUPFAM" id="SSF50998">
    <property type="entry name" value="Quinoprotein alcohol dehydrogenase-like"/>
    <property type="match status" value="1"/>
</dbReference>
<dbReference type="EMBL" id="KB445570">
    <property type="protein sequence ID" value="EMD96122.1"/>
    <property type="molecule type" value="Genomic_DNA"/>
</dbReference>
<dbReference type="eggNOG" id="ENOG502QPZ8">
    <property type="taxonomic scope" value="Eukaryota"/>
</dbReference>
<proteinExistence type="predicted"/>
<evidence type="ECO:0000256" key="1">
    <source>
        <dbReference type="SAM" id="MobiDB-lite"/>
    </source>
</evidence>
<evidence type="ECO:0000313" key="3">
    <source>
        <dbReference type="EMBL" id="EMD96122.1"/>
    </source>
</evidence>
<dbReference type="HOGENOM" id="CLU_032159_0_0_1"/>
<dbReference type="InterPro" id="IPR011047">
    <property type="entry name" value="Quinoprotein_ADH-like_sf"/>
</dbReference>
<reference evidence="4" key="2">
    <citation type="journal article" date="2013" name="PLoS Genet.">
        <title>Comparative genome structure, secondary metabolite, and effector coding capacity across Cochliobolus pathogens.</title>
        <authorList>
            <person name="Condon B.J."/>
            <person name="Leng Y."/>
            <person name="Wu D."/>
            <person name="Bushley K.E."/>
            <person name="Ohm R.A."/>
            <person name="Otillar R."/>
            <person name="Martin J."/>
            <person name="Schackwitz W."/>
            <person name="Grimwood J."/>
            <person name="MohdZainudin N."/>
            <person name="Xue C."/>
            <person name="Wang R."/>
            <person name="Manning V.A."/>
            <person name="Dhillon B."/>
            <person name="Tu Z.J."/>
            <person name="Steffenson B.J."/>
            <person name="Salamov A."/>
            <person name="Sun H."/>
            <person name="Lowry S."/>
            <person name="LaButti K."/>
            <person name="Han J."/>
            <person name="Copeland A."/>
            <person name="Lindquist E."/>
            <person name="Barry K."/>
            <person name="Schmutz J."/>
            <person name="Baker S.E."/>
            <person name="Ciuffetti L.M."/>
            <person name="Grigoriev I.V."/>
            <person name="Zhong S."/>
            <person name="Turgeon B.G."/>
        </authorList>
    </citation>
    <scope>NUCLEOTIDE SEQUENCE [LARGE SCALE GENOMIC DNA]</scope>
    <source>
        <strain evidence="4">C5 / ATCC 48332 / race O</strain>
    </source>
</reference>
<dbReference type="SUPFAM" id="SSF81383">
    <property type="entry name" value="F-box domain"/>
    <property type="match status" value="1"/>
</dbReference>
<dbReference type="Proteomes" id="UP000016936">
    <property type="component" value="Unassembled WGS sequence"/>
</dbReference>
<dbReference type="Pfam" id="PF12937">
    <property type="entry name" value="F-box-like"/>
    <property type="match status" value="1"/>
</dbReference>
<dbReference type="STRING" id="701091.M2V7Z5"/>
<reference evidence="3 4" key="1">
    <citation type="journal article" date="2012" name="PLoS Pathog.">
        <title>Diverse lifestyles and strategies of plant pathogenesis encoded in the genomes of eighteen Dothideomycetes fungi.</title>
        <authorList>
            <person name="Ohm R.A."/>
            <person name="Feau N."/>
            <person name="Henrissat B."/>
            <person name="Schoch C.L."/>
            <person name="Horwitz B.A."/>
            <person name="Barry K.W."/>
            <person name="Condon B.J."/>
            <person name="Copeland A.C."/>
            <person name="Dhillon B."/>
            <person name="Glaser F."/>
            <person name="Hesse C.N."/>
            <person name="Kosti I."/>
            <person name="LaButti K."/>
            <person name="Lindquist E.A."/>
            <person name="Lucas S."/>
            <person name="Salamov A.A."/>
            <person name="Bradshaw R.E."/>
            <person name="Ciuffetti L."/>
            <person name="Hamelin R.C."/>
            <person name="Kema G.H.J."/>
            <person name="Lawrence C."/>
            <person name="Scott J.A."/>
            <person name="Spatafora J.W."/>
            <person name="Turgeon B.G."/>
            <person name="de Wit P.J.G.M."/>
            <person name="Zhong S."/>
            <person name="Goodwin S.B."/>
            <person name="Grigoriev I.V."/>
        </authorList>
    </citation>
    <scope>NUCLEOTIDE SEQUENCE [LARGE SCALE GENOMIC DNA]</scope>
    <source>
        <strain evidence="4">C5 / ATCC 48332 / race O</strain>
    </source>
</reference>
<feature type="region of interest" description="Disordered" evidence="1">
    <location>
        <begin position="334"/>
        <end position="365"/>
    </location>
</feature>
<evidence type="ECO:0000313" key="4">
    <source>
        <dbReference type="Proteomes" id="UP000016936"/>
    </source>
</evidence>
<dbReference type="InterPro" id="IPR036047">
    <property type="entry name" value="F-box-like_dom_sf"/>
</dbReference>
<dbReference type="OMA" id="RNHRIMF"/>
<gene>
    <name evidence="3" type="ORF">COCHEDRAFT_1200997</name>
</gene>
<organism evidence="3 4">
    <name type="scientific">Cochliobolus heterostrophus (strain C5 / ATCC 48332 / race O)</name>
    <name type="common">Southern corn leaf blight fungus</name>
    <name type="synonym">Bipolaris maydis</name>
    <dbReference type="NCBI Taxonomy" id="701091"/>
    <lineage>
        <taxon>Eukaryota</taxon>
        <taxon>Fungi</taxon>
        <taxon>Dikarya</taxon>
        <taxon>Ascomycota</taxon>
        <taxon>Pezizomycotina</taxon>
        <taxon>Dothideomycetes</taxon>
        <taxon>Pleosporomycetidae</taxon>
        <taxon>Pleosporales</taxon>
        <taxon>Pleosporineae</taxon>
        <taxon>Pleosporaceae</taxon>
        <taxon>Bipolaris</taxon>
    </lineage>
</organism>
<dbReference type="InterPro" id="IPR001810">
    <property type="entry name" value="F-box_dom"/>
</dbReference>
<evidence type="ECO:0000259" key="2">
    <source>
        <dbReference type="PROSITE" id="PS50181"/>
    </source>
</evidence>
<dbReference type="Gene3D" id="1.20.1280.50">
    <property type="match status" value="1"/>
</dbReference>
<dbReference type="AlphaFoldDB" id="M2V7Z5"/>
<accession>M2V7Z5</accession>
<keyword evidence="4" id="KW-1185">Reference proteome</keyword>
<protein>
    <recommendedName>
        <fullName evidence="2">F-box domain-containing protein</fullName>
    </recommendedName>
</protein>